<sequence>MNPNDIFDILNYDFDEVSVTPDMLDQSLDPNEDISLGLDFSEAPYDGLKGSYSYAPKQQLTSKNNNLPVDSLYSSLQHSLPTGFELALNNQFSNSCSIGHDEHNQFSNSRSIGYEEPNQLSNSRSFGYEGSYQFSNSCSVGYEEPNTSDSVISYNTFNGGLDSNGESSNSPGPSGFILTGNSRLESLDAFCDRNSNSPNYSEISSPESTTVSTKEKTRRTRKLLTDLTDEEKYERIREQNNIASREYRNRKKSKTMLVENHLKEVTERNTKLKLLHQKLETQLGTCEKAKKTLESFGFDLSQINFNSFF</sequence>
<dbReference type="Pfam" id="PF07716">
    <property type="entry name" value="bZIP_2"/>
    <property type="match status" value="1"/>
</dbReference>
<accession>A0A5N5TIK9</accession>
<dbReference type="OrthoDB" id="10327965at2759"/>
<dbReference type="PROSITE" id="PS00036">
    <property type="entry name" value="BZIP_BASIC"/>
    <property type="match status" value="1"/>
</dbReference>
<dbReference type="PANTHER" id="PTHR23334">
    <property type="entry name" value="CCAAT/ENHANCER BINDING PROTEIN"/>
    <property type="match status" value="1"/>
</dbReference>
<dbReference type="InterPro" id="IPR004827">
    <property type="entry name" value="bZIP"/>
</dbReference>
<reference evidence="3 4" key="1">
    <citation type="journal article" date="2019" name="PLoS Biol.">
        <title>Sex chromosomes control vertical transmission of feminizing Wolbachia symbionts in an isopod.</title>
        <authorList>
            <person name="Becking T."/>
            <person name="Chebbi M.A."/>
            <person name="Giraud I."/>
            <person name="Moumen B."/>
            <person name="Laverre T."/>
            <person name="Caubet Y."/>
            <person name="Peccoud J."/>
            <person name="Gilbert C."/>
            <person name="Cordaux R."/>
        </authorList>
    </citation>
    <scope>NUCLEOTIDE SEQUENCE [LARGE SCALE GENOMIC DNA]</scope>
    <source>
        <strain evidence="3">ANa2</strain>
        <tissue evidence="3">Whole body excluding digestive tract and cuticle</tissue>
    </source>
</reference>
<dbReference type="CDD" id="cd14686">
    <property type="entry name" value="bZIP"/>
    <property type="match status" value="1"/>
</dbReference>
<dbReference type="PANTHER" id="PTHR23334:SF20">
    <property type="entry name" value="BASIC LEUCINE ZIPPER 24"/>
    <property type="match status" value="1"/>
</dbReference>
<dbReference type="Proteomes" id="UP000326759">
    <property type="component" value="Unassembled WGS sequence"/>
</dbReference>
<feature type="domain" description="BZIP" evidence="2">
    <location>
        <begin position="235"/>
        <end position="250"/>
    </location>
</feature>
<protein>
    <recommendedName>
        <fullName evidence="2">BZIP domain-containing protein</fullName>
    </recommendedName>
</protein>
<dbReference type="InterPro" id="IPR031106">
    <property type="entry name" value="C/EBP"/>
</dbReference>
<feature type="region of interest" description="Disordered" evidence="1">
    <location>
        <begin position="195"/>
        <end position="217"/>
    </location>
</feature>
<evidence type="ECO:0000256" key="1">
    <source>
        <dbReference type="SAM" id="MobiDB-lite"/>
    </source>
</evidence>
<dbReference type="SUPFAM" id="SSF57959">
    <property type="entry name" value="Leucine zipper domain"/>
    <property type="match status" value="1"/>
</dbReference>
<comment type="caution">
    <text evidence="3">The sequence shown here is derived from an EMBL/GenBank/DDBJ whole genome shotgun (WGS) entry which is preliminary data.</text>
</comment>
<evidence type="ECO:0000259" key="2">
    <source>
        <dbReference type="PROSITE" id="PS00036"/>
    </source>
</evidence>
<evidence type="ECO:0000313" key="3">
    <source>
        <dbReference type="EMBL" id="KAB7506048.1"/>
    </source>
</evidence>
<dbReference type="GO" id="GO:0006351">
    <property type="term" value="P:DNA-templated transcription"/>
    <property type="evidence" value="ECO:0007669"/>
    <property type="project" value="InterPro"/>
</dbReference>
<dbReference type="EMBL" id="SEYY01001018">
    <property type="protein sequence ID" value="KAB7506048.1"/>
    <property type="molecule type" value="Genomic_DNA"/>
</dbReference>
<organism evidence="3 4">
    <name type="scientific">Armadillidium nasatum</name>
    <dbReference type="NCBI Taxonomy" id="96803"/>
    <lineage>
        <taxon>Eukaryota</taxon>
        <taxon>Metazoa</taxon>
        <taxon>Ecdysozoa</taxon>
        <taxon>Arthropoda</taxon>
        <taxon>Crustacea</taxon>
        <taxon>Multicrustacea</taxon>
        <taxon>Malacostraca</taxon>
        <taxon>Eumalacostraca</taxon>
        <taxon>Peracarida</taxon>
        <taxon>Isopoda</taxon>
        <taxon>Oniscidea</taxon>
        <taxon>Crinocheta</taxon>
        <taxon>Armadillidiidae</taxon>
        <taxon>Armadillidium</taxon>
    </lineage>
</organism>
<dbReference type="Gene3D" id="1.20.5.170">
    <property type="match status" value="1"/>
</dbReference>
<evidence type="ECO:0000313" key="4">
    <source>
        <dbReference type="Proteomes" id="UP000326759"/>
    </source>
</evidence>
<dbReference type="AlphaFoldDB" id="A0A5N5TIK9"/>
<dbReference type="GO" id="GO:0000981">
    <property type="term" value="F:DNA-binding transcription factor activity, RNA polymerase II-specific"/>
    <property type="evidence" value="ECO:0007669"/>
    <property type="project" value="TreeGrafter"/>
</dbReference>
<name>A0A5N5TIK9_9CRUS</name>
<dbReference type="InterPro" id="IPR046347">
    <property type="entry name" value="bZIP_sf"/>
</dbReference>
<gene>
    <name evidence="3" type="ORF">Anas_00165</name>
</gene>
<dbReference type="SMART" id="SM00338">
    <property type="entry name" value="BRLZ"/>
    <property type="match status" value="1"/>
</dbReference>
<feature type="compositionally biased region" description="Polar residues" evidence="1">
    <location>
        <begin position="195"/>
        <end position="212"/>
    </location>
</feature>
<dbReference type="GO" id="GO:0000978">
    <property type="term" value="F:RNA polymerase II cis-regulatory region sequence-specific DNA binding"/>
    <property type="evidence" value="ECO:0007669"/>
    <property type="project" value="TreeGrafter"/>
</dbReference>
<keyword evidence="4" id="KW-1185">Reference proteome</keyword>
<proteinExistence type="predicted"/>